<dbReference type="EMBL" id="BRYB01003707">
    <property type="protein sequence ID" value="GMI19305.1"/>
    <property type="molecule type" value="Genomic_DNA"/>
</dbReference>
<dbReference type="Gene3D" id="1.20.1050.10">
    <property type="match status" value="1"/>
</dbReference>
<dbReference type="Proteomes" id="UP001165060">
    <property type="component" value="Unassembled WGS sequence"/>
</dbReference>
<feature type="domain" description="GST N-terminal" evidence="1">
    <location>
        <begin position="5"/>
        <end position="92"/>
    </location>
</feature>
<sequence>MPTYSNFTLYSYWRSSSSWRVRAKLASLGISYSYVGRHLVKGEQFDEKYSSEQNLLQQVPALTFEDEAGAVHTLTQSLAMLRFLESAYPSPGPELSPVDVAFDWQLSEVINSGIQPLQNFSTMSTLTKDSDGALDGRAFGTAAIVKGLAQLEALVAVCYAEAPAEEEGESDAFCLGKGAHPHPTNADFCLMPQLYNVARFNIDVGKDYPALARVKRSIEKHEWLVASAPDKQPDAVL</sequence>
<dbReference type="PANTHER" id="PTHR42673">
    <property type="entry name" value="MALEYLACETOACETATE ISOMERASE"/>
    <property type="match status" value="1"/>
</dbReference>
<protein>
    <recommendedName>
        <fullName evidence="5">Maleylacetoacetate isomerase</fullName>
    </recommendedName>
</protein>
<dbReference type="InterPro" id="IPR036249">
    <property type="entry name" value="Thioredoxin-like_sf"/>
</dbReference>
<dbReference type="SUPFAM" id="SSF52833">
    <property type="entry name" value="Thioredoxin-like"/>
    <property type="match status" value="1"/>
</dbReference>
<dbReference type="InterPro" id="IPR010987">
    <property type="entry name" value="Glutathione-S-Trfase_C-like"/>
</dbReference>
<gene>
    <name evidence="3" type="ORF">TeGR_g4225</name>
</gene>
<keyword evidence="4" id="KW-1185">Reference proteome</keyword>
<organism evidence="3 4">
    <name type="scientific">Tetraparma gracilis</name>
    <dbReference type="NCBI Taxonomy" id="2962635"/>
    <lineage>
        <taxon>Eukaryota</taxon>
        <taxon>Sar</taxon>
        <taxon>Stramenopiles</taxon>
        <taxon>Ochrophyta</taxon>
        <taxon>Bolidophyceae</taxon>
        <taxon>Parmales</taxon>
        <taxon>Triparmaceae</taxon>
        <taxon>Tetraparma</taxon>
    </lineage>
</organism>
<dbReference type="Pfam" id="PF02798">
    <property type="entry name" value="GST_N"/>
    <property type="match status" value="1"/>
</dbReference>
<feature type="domain" description="GST C-terminal" evidence="2">
    <location>
        <begin position="96"/>
        <end position="237"/>
    </location>
</feature>
<dbReference type="InterPro" id="IPR036282">
    <property type="entry name" value="Glutathione-S-Trfase_C_sf"/>
</dbReference>
<accession>A0ABQ6M4K8</accession>
<evidence type="ECO:0000313" key="4">
    <source>
        <dbReference type="Proteomes" id="UP001165060"/>
    </source>
</evidence>
<dbReference type="PROSITE" id="PS50405">
    <property type="entry name" value="GST_CTER"/>
    <property type="match status" value="1"/>
</dbReference>
<reference evidence="3 4" key="1">
    <citation type="journal article" date="2023" name="Commun. Biol.">
        <title>Genome analysis of Parmales, the sister group of diatoms, reveals the evolutionary specialization of diatoms from phago-mixotrophs to photoautotrophs.</title>
        <authorList>
            <person name="Ban H."/>
            <person name="Sato S."/>
            <person name="Yoshikawa S."/>
            <person name="Yamada K."/>
            <person name="Nakamura Y."/>
            <person name="Ichinomiya M."/>
            <person name="Sato N."/>
            <person name="Blanc-Mathieu R."/>
            <person name="Endo H."/>
            <person name="Kuwata A."/>
            <person name="Ogata H."/>
        </authorList>
    </citation>
    <scope>NUCLEOTIDE SEQUENCE [LARGE SCALE GENOMIC DNA]</scope>
</reference>
<evidence type="ECO:0008006" key="5">
    <source>
        <dbReference type="Google" id="ProtNLM"/>
    </source>
</evidence>
<dbReference type="InterPro" id="IPR004045">
    <property type="entry name" value="Glutathione_S-Trfase_N"/>
</dbReference>
<name>A0ABQ6M4K8_9STRA</name>
<dbReference type="SUPFAM" id="SSF47616">
    <property type="entry name" value="GST C-terminal domain-like"/>
    <property type="match status" value="1"/>
</dbReference>
<comment type="caution">
    <text evidence="3">The sequence shown here is derived from an EMBL/GenBank/DDBJ whole genome shotgun (WGS) entry which is preliminary data.</text>
</comment>
<evidence type="ECO:0000313" key="3">
    <source>
        <dbReference type="EMBL" id="GMI19305.1"/>
    </source>
</evidence>
<evidence type="ECO:0000259" key="1">
    <source>
        <dbReference type="PROSITE" id="PS50404"/>
    </source>
</evidence>
<proteinExistence type="predicted"/>
<dbReference type="PROSITE" id="PS50404">
    <property type="entry name" value="GST_NTER"/>
    <property type="match status" value="1"/>
</dbReference>
<dbReference type="Gene3D" id="3.40.30.10">
    <property type="entry name" value="Glutaredoxin"/>
    <property type="match status" value="1"/>
</dbReference>
<evidence type="ECO:0000259" key="2">
    <source>
        <dbReference type="PROSITE" id="PS50405"/>
    </source>
</evidence>
<dbReference type="PANTHER" id="PTHR42673:SF4">
    <property type="entry name" value="MALEYLACETOACETATE ISOMERASE"/>
    <property type="match status" value="1"/>
</dbReference>